<evidence type="ECO:0000313" key="3">
    <source>
        <dbReference type="Proteomes" id="UP000003688"/>
    </source>
</evidence>
<dbReference type="EMBL" id="ABOX02000024">
    <property type="protein sequence ID" value="EEF59740.1"/>
    <property type="molecule type" value="Genomic_DNA"/>
</dbReference>
<sequence length="204" mass="23005" precursor="true">MKQFILRNNLYLLTALAIGVAIYVAVNWAAIPFLQRMVGLFFVAIMLHVWEESRFPGGFAEMITARLNFAITDPRVAELILAGAILYLGFVPLFFPHVAWLAMAAMLLGVLEPIAHLAAIKMFQRKHFYSPGLLTAVVLLLPISIYGIAFAVRNDLMRPWDWIWSLLYMATGLAIAQGTVVRMSGLRYTEFLKRVRSTLFAKQV</sequence>
<dbReference type="OrthoDB" id="1494440at2"/>
<feature type="transmembrane region" description="Helical" evidence="1">
    <location>
        <begin position="12"/>
        <end position="31"/>
    </location>
</feature>
<keyword evidence="1" id="KW-1133">Transmembrane helix</keyword>
<proteinExistence type="predicted"/>
<dbReference type="AlphaFoldDB" id="B9XKA2"/>
<protein>
    <recommendedName>
        <fullName evidence="4">HXXEE domain-containing protein</fullName>
    </recommendedName>
</protein>
<feature type="transmembrane region" description="Helical" evidence="1">
    <location>
        <begin position="101"/>
        <end position="120"/>
    </location>
</feature>
<organism evidence="2 3">
    <name type="scientific">Pedosphaera parvula (strain Ellin514)</name>
    <dbReference type="NCBI Taxonomy" id="320771"/>
    <lineage>
        <taxon>Bacteria</taxon>
        <taxon>Pseudomonadati</taxon>
        <taxon>Verrucomicrobiota</taxon>
        <taxon>Pedosphaerae</taxon>
        <taxon>Pedosphaerales</taxon>
        <taxon>Pedosphaeraceae</taxon>
        <taxon>Pedosphaera</taxon>
    </lineage>
</organism>
<evidence type="ECO:0008006" key="4">
    <source>
        <dbReference type="Google" id="ProtNLM"/>
    </source>
</evidence>
<accession>B9XKA2</accession>
<comment type="caution">
    <text evidence="2">The sequence shown here is derived from an EMBL/GenBank/DDBJ whole genome shotgun (WGS) entry which is preliminary data.</text>
</comment>
<reference evidence="2 3" key="1">
    <citation type="journal article" date="2011" name="J. Bacteriol.">
        <title>Genome sequence of 'Pedosphaera parvula' Ellin514, an aerobic Verrucomicrobial isolate from pasture soil.</title>
        <authorList>
            <person name="Kant R."/>
            <person name="van Passel M.W."/>
            <person name="Sangwan P."/>
            <person name="Palva A."/>
            <person name="Lucas S."/>
            <person name="Copeland A."/>
            <person name="Lapidus A."/>
            <person name="Glavina Del Rio T."/>
            <person name="Dalin E."/>
            <person name="Tice H."/>
            <person name="Bruce D."/>
            <person name="Goodwin L."/>
            <person name="Pitluck S."/>
            <person name="Chertkov O."/>
            <person name="Larimer F.W."/>
            <person name="Land M.L."/>
            <person name="Hauser L."/>
            <person name="Brettin T.S."/>
            <person name="Detter J.C."/>
            <person name="Han S."/>
            <person name="de Vos W.M."/>
            <person name="Janssen P.H."/>
            <person name="Smidt H."/>
        </authorList>
    </citation>
    <scope>NUCLEOTIDE SEQUENCE [LARGE SCALE GENOMIC DNA]</scope>
    <source>
        <strain evidence="2 3">Ellin514</strain>
    </source>
</reference>
<feature type="transmembrane region" description="Helical" evidence="1">
    <location>
        <begin position="132"/>
        <end position="150"/>
    </location>
</feature>
<evidence type="ECO:0000313" key="2">
    <source>
        <dbReference type="EMBL" id="EEF59740.1"/>
    </source>
</evidence>
<dbReference type="STRING" id="320771.Cflav_PD2561"/>
<dbReference type="Proteomes" id="UP000003688">
    <property type="component" value="Unassembled WGS sequence"/>
</dbReference>
<name>B9XKA2_PEDPL</name>
<dbReference type="RefSeq" id="WP_007416245.1">
    <property type="nucleotide sequence ID" value="NZ_ABOX02000024.1"/>
</dbReference>
<gene>
    <name evidence="2" type="ORF">Cflav_PD2561</name>
</gene>
<keyword evidence="3" id="KW-1185">Reference proteome</keyword>
<keyword evidence="1" id="KW-0812">Transmembrane</keyword>
<feature type="transmembrane region" description="Helical" evidence="1">
    <location>
        <begin position="162"/>
        <end position="184"/>
    </location>
</feature>
<dbReference type="Pfam" id="PF13787">
    <property type="entry name" value="HXXEE"/>
    <property type="match status" value="1"/>
</dbReference>
<dbReference type="InterPro" id="IPR025671">
    <property type="entry name" value="HXXEE"/>
</dbReference>
<evidence type="ECO:0000256" key="1">
    <source>
        <dbReference type="SAM" id="Phobius"/>
    </source>
</evidence>
<keyword evidence="1" id="KW-0472">Membrane</keyword>